<dbReference type="PATRIC" id="fig|1439726.3.peg.872"/>
<proteinExistence type="predicted"/>
<evidence type="ECO:0000313" key="2">
    <source>
        <dbReference type="EMBL" id="ODN71794.1"/>
    </source>
</evidence>
<sequence length="105" mass="10998">MTATVTAPLSIAVSSTPSVFRQRPVRQVQSQSSTHLFAVGQAVRLKGGFGHPSQFAGASTSPPRCRRAATRPSIASATTTNATSASRRRKASRLPAPPLTVTARI</sequence>
<reference evidence="2 3" key="1">
    <citation type="submission" date="2016-07" db="EMBL/GenBank/DDBJ databases">
        <title>Draft Genome Sequence of Methylobrevis pamukkalensis PK2.</title>
        <authorList>
            <person name="Vasilenko O.V."/>
            <person name="Doronina N.V."/>
            <person name="Shmareva M.N."/>
            <person name="Tarlachkov S.V."/>
            <person name="Mustakhimov I."/>
            <person name="Trotsenko Y.A."/>
        </authorList>
    </citation>
    <scope>NUCLEOTIDE SEQUENCE [LARGE SCALE GENOMIC DNA]</scope>
    <source>
        <strain evidence="2 3">PK2</strain>
    </source>
</reference>
<evidence type="ECO:0000313" key="3">
    <source>
        <dbReference type="Proteomes" id="UP000094622"/>
    </source>
</evidence>
<dbReference type="AlphaFoldDB" id="A0A1E3H654"/>
<dbReference type="EMBL" id="MCRJ01000013">
    <property type="protein sequence ID" value="ODN71794.1"/>
    <property type="molecule type" value="Genomic_DNA"/>
</dbReference>
<dbReference type="RefSeq" id="WP_245293898.1">
    <property type="nucleotide sequence ID" value="NZ_MCRJ01000013.1"/>
</dbReference>
<gene>
    <name evidence="2" type="ORF">A6302_00833</name>
</gene>
<name>A0A1E3H654_9HYPH</name>
<comment type="caution">
    <text evidence="2">The sequence shown here is derived from an EMBL/GenBank/DDBJ whole genome shotgun (WGS) entry which is preliminary data.</text>
</comment>
<dbReference type="Proteomes" id="UP000094622">
    <property type="component" value="Unassembled WGS sequence"/>
</dbReference>
<accession>A0A1E3H654</accession>
<feature type="compositionally biased region" description="Low complexity" evidence="1">
    <location>
        <begin position="72"/>
        <end position="85"/>
    </location>
</feature>
<protein>
    <submittedName>
        <fullName evidence="2">Uncharacterized protein</fullName>
    </submittedName>
</protein>
<evidence type="ECO:0000256" key="1">
    <source>
        <dbReference type="SAM" id="MobiDB-lite"/>
    </source>
</evidence>
<feature type="region of interest" description="Disordered" evidence="1">
    <location>
        <begin position="48"/>
        <end position="105"/>
    </location>
</feature>
<keyword evidence="3" id="KW-1185">Reference proteome</keyword>
<organism evidence="2 3">
    <name type="scientific">Methylobrevis pamukkalensis</name>
    <dbReference type="NCBI Taxonomy" id="1439726"/>
    <lineage>
        <taxon>Bacteria</taxon>
        <taxon>Pseudomonadati</taxon>
        <taxon>Pseudomonadota</taxon>
        <taxon>Alphaproteobacteria</taxon>
        <taxon>Hyphomicrobiales</taxon>
        <taxon>Pleomorphomonadaceae</taxon>
        <taxon>Methylobrevis</taxon>
    </lineage>
</organism>